<organism evidence="1 2">
    <name type="scientific">Streptantibioticus parmotrematis</name>
    <dbReference type="NCBI Taxonomy" id="2873249"/>
    <lineage>
        <taxon>Bacteria</taxon>
        <taxon>Bacillati</taxon>
        <taxon>Actinomycetota</taxon>
        <taxon>Actinomycetes</taxon>
        <taxon>Kitasatosporales</taxon>
        <taxon>Streptomycetaceae</taxon>
        <taxon>Streptantibioticus</taxon>
    </lineage>
</organism>
<proteinExistence type="predicted"/>
<evidence type="ECO:0000313" key="1">
    <source>
        <dbReference type="EMBL" id="MBY8886902.1"/>
    </source>
</evidence>
<comment type="caution">
    <text evidence="1">The sequence shown here is derived from an EMBL/GenBank/DDBJ whole genome shotgun (WGS) entry which is preliminary data.</text>
</comment>
<name>A0ABS7QUN5_9ACTN</name>
<accession>A0ABS7QUN5</accession>
<dbReference type="Proteomes" id="UP001198565">
    <property type="component" value="Unassembled WGS sequence"/>
</dbReference>
<sequence length="466" mass="50203">MPGTPAPARRSGLPSPLTIADMVRVAERPDFRRWLTQMEAVGGCTHPIYLAGRSVTFDRATGAVLHAYSTRDEPGERLAVRCGNRRTAVCPTCARLHSGDTYHLVRAGLAGGKGITSAVATHPRLFVTLTAPSFGRVHRAGGCHPYRSGTCDHGRPLGCGLEHEPTDPACGQPVCPDCYDYAGHALWHAAAGRLWNRWCDRVRRGLARAAGVPVSRFPEAARLSFAKVAEYQRRAAVHHHVVVRLDGPQGPADTPPAWATTDVLTQAVEDATRAASVPLPYSPAVGDRTVRFGPQMDAHPIRTGIEDGAVTDDAVAAYIAKYTSKSAGASGGADHRITTPGQIAAAAVTPHVRALMRACWRLGGLPEFAGLRLRAWIHTLGYRGHILTKSRAYSTTYGALRAERAEHRKGSLAGDKAQVTAAEWRFVGSGLTLGEQWFARSIRESRQNNRESATAARNLSENSYDP</sequence>
<protein>
    <submittedName>
        <fullName evidence="1">Plasmid replication initiator protein</fullName>
    </submittedName>
</protein>
<keyword evidence="2" id="KW-1185">Reference proteome</keyword>
<dbReference type="RefSeq" id="WP_222979573.1">
    <property type="nucleotide sequence ID" value="NZ_JAINVZ010000012.1"/>
</dbReference>
<evidence type="ECO:0000313" key="2">
    <source>
        <dbReference type="Proteomes" id="UP001198565"/>
    </source>
</evidence>
<dbReference type="InterPro" id="IPR046828">
    <property type="entry name" value="RepSA"/>
</dbReference>
<reference evidence="1 2" key="1">
    <citation type="submission" date="2021-08" db="EMBL/GenBank/DDBJ databases">
        <title>Streptomyces sp. PTM05 isolated from lichen.</title>
        <authorList>
            <person name="Somphong A."/>
            <person name="Phongsopitanun W."/>
            <person name="Tanasupawat S."/>
        </authorList>
    </citation>
    <scope>NUCLEOTIDE SEQUENCE [LARGE SCALE GENOMIC DNA]</scope>
    <source>
        <strain evidence="1 2">Ptm05</strain>
    </source>
</reference>
<dbReference type="EMBL" id="JAINVZ010000012">
    <property type="protein sequence ID" value="MBY8886902.1"/>
    <property type="molecule type" value="Genomic_DNA"/>
</dbReference>
<dbReference type="Pfam" id="PF20199">
    <property type="entry name" value="RepSA"/>
    <property type="match status" value="1"/>
</dbReference>
<gene>
    <name evidence="1" type="ORF">K7472_18850</name>
</gene>